<reference evidence="2 3" key="1">
    <citation type="journal article" date="2014" name="PLoS Genet.">
        <title>Phylogenetically driven sequencing of extremely halophilic archaea reveals strategies for static and dynamic osmo-response.</title>
        <authorList>
            <person name="Becker E.A."/>
            <person name="Seitzer P.M."/>
            <person name="Tritt A."/>
            <person name="Larsen D."/>
            <person name="Krusor M."/>
            <person name="Yao A.I."/>
            <person name="Wu D."/>
            <person name="Madern D."/>
            <person name="Eisen J.A."/>
            <person name="Darling A.E."/>
            <person name="Facciotti M.T."/>
        </authorList>
    </citation>
    <scope>NUCLEOTIDE SEQUENCE [LARGE SCALE GENOMIC DNA]</scope>
    <source>
        <strain evidence="2 3">JCM 12255</strain>
    </source>
</reference>
<dbReference type="PROSITE" id="PS51257">
    <property type="entry name" value="PROKAR_LIPOPROTEIN"/>
    <property type="match status" value="1"/>
</dbReference>
<sequence length="200" mass="21769">MRRRAFLAAAVAIATAGCTSGSDETNSDDSSGESWTSSTQTLSPGDRTEFDHFAVTVESVDVLDSLTLSTLGIEKNHEFGPERLAVSMYELEAITPDVSDPVIPSTLEPAAVIDGTKHELDVGDEFDDVEICAESKHVDYTECRDVNHRDSDLADGRFDNHYWAFEAGQSRDYWTAGLGPGDTDVADIRIDVDGVQWSGF</sequence>
<evidence type="ECO:0000313" key="2">
    <source>
        <dbReference type="EMBL" id="ELY47736.1"/>
    </source>
</evidence>
<organism evidence="2 3">
    <name type="scientific">Natronolimnohabitans innermongolicus JCM 12255</name>
    <dbReference type="NCBI Taxonomy" id="1227499"/>
    <lineage>
        <taxon>Archaea</taxon>
        <taxon>Methanobacteriati</taxon>
        <taxon>Methanobacteriota</taxon>
        <taxon>Stenosarchaea group</taxon>
        <taxon>Halobacteria</taxon>
        <taxon>Halobacteriales</taxon>
        <taxon>Natrialbaceae</taxon>
        <taxon>Natronolimnohabitans</taxon>
    </lineage>
</organism>
<evidence type="ECO:0000313" key="3">
    <source>
        <dbReference type="Proteomes" id="UP000011602"/>
    </source>
</evidence>
<protein>
    <recommendedName>
        <fullName evidence="4">Lipoprotein</fullName>
    </recommendedName>
</protein>
<keyword evidence="3" id="KW-1185">Reference proteome</keyword>
<accession>L9WEP0</accession>
<proteinExistence type="predicted"/>
<evidence type="ECO:0000256" key="1">
    <source>
        <dbReference type="SAM" id="MobiDB-lite"/>
    </source>
</evidence>
<dbReference type="Proteomes" id="UP000011602">
    <property type="component" value="Unassembled WGS sequence"/>
</dbReference>
<dbReference type="EMBL" id="AOHZ01000119">
    <property type="protein sequence ID" value="ELY47736.1"/>
    <property type="molecule type" value="Genomic_DNA"/>
</dbReference>
<comment type="caution">
    <text evidence="2">The sequence shown here is derived from an EMBL/GenBank/DDBJ whole genome shotgun (WGS) entry which is preliminary data.</text>
</comment>
<feature type="region of interest" description="Disordered" evidence="1">
    <location>
        <begin position="18"/>
        <end position="46"/>
    </location>
</feature>
<evidence type="ECO:0008006" key="4">
    <source>
        <dbReference type="Google" id="ProtNLM"/>
    </source>
</evidence>
<name>L9WEP0_9EURY</name>
<gene>
    <name evidence="2" type="ORF">C493_22211</name>
</gene>
<dbReference type="AlphaFoldDB" id="L9WEP0"/>
<dbReference type="RefSeq" id="WP_007261684.1">
    <property type="nucleotide sequence ID" value="NZ_AOHZ01000119.1"/>
</dbReference>